<keyword evidence="5" id="KW-0677">Repeat</keyword>
<dbReference type="InterPro" id="IPR011102">
    <property type="entry name" value="Sig_transdc_His_kinase_HWE"/>
</dbReference>
<keyword evidence="9" id="KW-0812">Transmembrane</keyword>
<evidence type="ECO:0000313" key="12">
    <source>
        <dbReference type="EMBL" id="URI14315.1"/>
    </source>
</evidence>
<dbReference type="InterPro" id="IPR000700">
    <property type="entry name" value="PAS-assoc_C"/>
</dbReference>
<dbReference type="PANTHER" id="PTHR41523">
    <property type="entry name" value="TWO-COMPONENT SYSTEM SENSOR PROTEIN"/>
    <property type="match status" value="1"/>
</dbReference>
<dbReference type="InterPro" id="IPR005330">
    <property type="entry name" value="MHYT_dom"/>
</dbReference>
<evidence type="ECO:0000256" key="1">
    <source>
        <dbReference type="ARBA" id="ARBA00000085"/>
    </source>
</evidence>
<dbReference type="Pfam" id="PF08447">
    <property type="entry name" value="PAS_3"/>
    <property type="match status" value="1"/>
</dbReference>
<evidence type="ECO:0000256" key="4">
    <source>
        <dbReference type="ARBA" id="ARBA00022679"/>
    </source>
</evidence>
<protein>
    <recommendedName>
        <fullName evidence="2">histidine kinase</fullName>
        <ecNumber evidence="2">2.7.13.3</ecNumber>
    </recommendedName>
</protein>
<organism evidence="12 13">
    <name type="scientific">Brevundimonas albigilva</name>
    <dbReference type="NCBI Taxonomy" id="1312364"/>
    <lineage>
        <taxon>Bacteria</taxon>
        <taxon>Pseudomonadati</taxon>
        <taxon>Pseudomonadota</taxon>
        <taxon>Alphaproteobacteria</taxon>
        <taxon>Caulobacterales</taxon>
        <taxon>Caulobacteraceae</taxon>
        <taxon>Brevundimonas</taxon>
    </lineage>
</organism>
<dbReference type="Gene3D" id="3.30.565.10">
    <property type="entry name" value="Histidine kinase-like ATPase, C-terminal domain"/>
    <property type="match status" value="1"/>
</dbReference>
<comment type="catalytic activity">
    <reaction evidence="1">
        <text>ATP + protein L-histidine = ADP + protein N-phospho-L-histidine.</text>
        <dbReference type="EC" id="2.7.13.3"/>
    </reaction>
</comment>
<dbReference type="PROSITE" id="PS50924">
    <property type="entry name" value="MHYT"/>
    <property type="match status" value="1"/>
</dbReference>
<dbReference type="Pfam" id="PF03707">
    <property type="entry name" value="MHYT"/>
    <property type="match status" value="2"/>
</dbReference>
<evidence type="ECO:0000256" key="5">
    <source>
        <dbReference type="ARBA" id="ARBA00022737"/>
    </source>
</evidence>
<feature type="transmembrane region" description="Helical" evidence="9">
    <location>
        <begin position="76"/>
        <end position="95"/>
    </location>
</feature>
<dbReference type="SUPFAM" id="SSF55874">
    <property type="entry name" value="ATPase domain of HSP90 chaperone/DNA topoisomerase II/histidine kinase"/>
    <property type="match status" value="1"/>
</dbReference>
<dbReference type="Proteomes" id="UP001055429">
    <property type="component" value="Chromosome"/>
</dbReference>
<reference evidence="12" key="1">
    <citation type="submission" date="2022-05" db="EMBL/GenBank/DDBJ databases">
        <title>Brevundimonas albigilva TT17 genome sequence.</title>
        <authorList>
            <person name="Lee K."/>
            <person name="Son H."/>
        </authorList>
    </citation>
    <scope>NUCLEOTIDE SEQUENCE</scope>
    <source>
        <strain evidence="12">TT17</strain>
    </source>
</reference>
<dbReference type="Gene3D" id="3.30.450.20">
    <property type="entry name" value="PAS domain"/>
    <property type="match status" value="1"/>
</dbReference>
<feature type="transmembrane region" description="Helical" evidence="9">
    <location>
        <begin position="141"/>
        <end position="159"/>
    </location>
</feature>
<evidence type="ECO:0000256" key="3">
    <source>
        <dbReference type="ARBA" id="ARBA00022553"/>
    </source>
</evidence>
<dbReference type="PANTHER" id="PTHR41523:SF7">
    <property type="entry name" value="HISTIDINE KINASE"/>
    <property type="match status" value="1"/>
</dbReference>
<dbReference type="InterPro" id="IPR036890">
    <property type="entry name" value="HATPase_C_sf"/>
</dbReference>
<dbReference type="Pfam" id="PF07536">
    <property type="entry name" value="HWE_HK"/>
    <property type="match status" value="1"/>
</dbReference>
<dbReference type="InterPro" id="IPR013655">
    <property type="entry name" value="PAS_fold_3"/>
</dbReference>
<feature type="transmembrane region" description="Helical" evidence="9">
    <location>
        <begin position="171"/>
        <end position="193"/>
    </location>
</feature>
<evidence type="ECO:0000259" key="11">
    <source>
        <dbReference type="PROSITE" id="PS50924"/>
    </source>
</evidence>
<dbReference type="SUPFAM" id="SSF55785">
    <property type="entry name" value="PYP-like sensor domain (PAS domain)"/>
    <property type="match status" value="1"/>
</dbReference>
<keyword evidence="13" id="KW-1185">Reference proteome</keyword>
<accession>A0ABY4SH40</accession>
<feature type="transmembrane region" description="Helical" evidence="9">
    <location>
        <begin position="41"/>
        <end position="64"/>
    </location>
</feature>
<evidence type="ECO:0000256" key="9">
    <source>
        <dbReference type="PROSITE-ProRule" id="PRU00244"/>
    </source>
</evidence>
<evidence type="ECO:0000256" key="2">
    <source>
        <dbReference type="ARBA" id="ARBA00012438"/>
    </source>
</evidence>
<dbReference type="RefSeq" id="WP_249749969.1">
    <property type="nucleotide sequence ID" value="NZ_CP097298.1"/>
</dbReference>
<dbReference type="EC" id="2.7.13.3" evidence="2"/>
<sequence length="554" mass="58946">MHHHPIVSLFFTLSLAVAVLGAWTALDLFNRMRAHLGSARLRWLAVAALTLGASIWSMHFIAMLGFDPGAPVSYDVGLTLASFLLATAGTAVAFLTAARRSAGFVRLAAAGLAMGSAIAAMHYVGMAAMRTAAVLDYRPGLVALSVLIAVGASIAALFAAREDRTLRWRALAAGALGTAIVAMHHTGMAALVLTPAEAAPGAAGASPLMLAVAVTAGSVAVLFLALGASVFDQRTNVLSAVDAGGVGFWEAQLPLRPPVVSARARQIMGIAPDARLTASEIGDRLSDQDRAAHRAALARAMAGEEDYDQEWFIPGVGRWIHLRGRLIRSRSGRPLRMSGVITDITDRRQAFAALADSERQQRVLINELNHRVKNSLATVQSIARQTARRAPDLASFIPLFEARLLALSNTQNLLTAGRWESVRLRDLLHQELAPFAEEQVRLSGPDVRLDSRQTLSLGLAFHELATNAAKYGALSTPNGCVRVDWSVADRHLRLDWVETGGPLVAAPARRGFGSQLIEAAINRDLDGSAALAYPPEGFTFSLRLPLADTSEADA</sequence>
<keyword evidence="8" id="KW-0067">ATP-binding</keyword>
<feature type="transmembrane region" description="Helical" evidence="9">
    <location>
        <begin position="6"/>
        <end position="29"/>
    </location>
</feature>
<evidence type="ECO:0000256" key="6">
    <source>
        <dbReference type="ARBA" id="ARBA00022741"/>
    </source>
</evidence>
<dbReference type="PROSITE" id="PS50113">
    <property type="entry name" value="PAC"/>
    <property type="match status" value="1"/>
</dbReference>
<name>A0ABY4SH40_9CAUL</name>
<keyword evidence="3" id="KW-0597">Phosphoprotein</keyword>
<feature type="transmembrane region" description="Helical" evidence="9">
    <location>
        <begin position="205"/>
        <end position="226"/>
    </location>
</feature>
<keyword evidence="9" id="KW-0472">Membrane</keyword>
<keyword evidence="7" id="KW-0418">Kinase</keyword>
<evidence type="ECO:0000259" key="10">
    <source>
        <dbReference type="PROSITE" id="PS50113"/>
    </source>
</evidence>
<proteinExistence type="predicted"/>
<keyword evidence="9" id="KW-1133">Transmembrane helix</keyword>
<evidence type="ECO:0000256" key="8">
    <source>
        <dbReference type="ARBA" id="ARBA00022840"/>
    </source>
</evidence>
<evidence type="ECO:0000313" key="13">
    <source>
        <dbReference type="Proteomes" id="UP001055429"/>
    </source>
</evidence>
<dbReference type="InterPro" id="IPR035965">
    <property type="entry name" value="PAS-like_dom_sf"/>
</dbReference>
<keyword evidence="4" id="KW-0808">Transferase</keyword>
<feature type="domain" description="MHYT" evidence="11">
    <location>
        <begin position="6"/>
        <end position="194"/>
    </location>
</feature>
<dbReference type="EMBL" id="CP097649">
    <property type="protein sequence ID" value="URI14315.1"/>
    <property type="molecule type" value="Genomic_DNA"/>
</dbReference>
<evidence type="ECO:0000256" key="7">
    <source>
        <dbReference type="ARBA" id="ARBA00022777"/>
    </source>
</evidence>
<keyword evidence="6" id="KW-0547">Nucleotide-binding</keyword>
<gene>
    <name evidence="12" type="ORF">M8231_10825</name>
</gene>
<feature type="domain" description="PAC" evidence="10">
    <location>
        <begin position="301"/>
        <end position="356"/>
    </location>
</feature>
<dbReference type="SMART" id="SM00911">
    <property type="entry name" value="HWE_HK"/>
    <property type="match status" value="1"/>
</dbReference>
<feature type="transmembrane region" description="Helical" evidence="9">
    <location>
        <begin position="107"/>
        <end position="129"/>
    </location>
</feature>